<name>A0A843WH54_COLES</name>
<proteinExistence type="predicted"/>
<sequence>MNWTGNYPEIRVGKQELLRSRRKAENPELHPLHPLLRPEHQRVLYLRKGLPHPLKGRSFLKRPVMCAWQLLGREALAMQASKGGMTAGSGELRWRWSCWRVSRAEEELCCDGSCAYLGPCAARRCGGG</sequence>
<keyword evidence="2" id="KW-1185">Reference proteome</keyword>
<evidence type="ECO:0000313" key="1">
    <source>
        <dbReference type="EMBL" id="MQM03424.1"/>
    </source>
</evidence>
<comment type="caution">
    <text evidence="1">The sequence shown here is derived from an EMBL/GenBank/DDBJ whole genome shotgun (WGS) entry which is preliminary data.</text>
</comment>
<dbReference type="EMBL" id="NMUH01003032">
    <property type="protein sequence ID" value="MQM03424.1"/>
    <property type="molecule type" value="Genomic_DNA"/>
</dbReference>
<dbReference type="AlphaFoldDB" id="A0A843WH54"/>
<dbReference type="Proteomes" id="UP000652761">
    <property type="component" value="Unassembled WGS sequence"/>
</dbReference>
<protein>
    <submittedName>
        <fullName evidence="1">Uncharacterized protein</fullName>
    </submittedName>
</protein>
<organism evidence="1 2">
    <name type="scientific">Colocasia esculenta</name>
    <name type="common">Wild taro</name>
    <name type="synonym">Arum esculentum</name>
    <dbReference type="NCBI Taxonomy" id="4460"/>
    <lineage>
        <taxon>Eukaryota</taxon>
        <taxon>Viridiplantae</taxon>
        <taxon>Streptophyta</taxon>
        <taxon>Embryophyta</taxon>
        <taxon>Tracheophyta</taxon>
        <taxon>Spermatophyta</taxon>
        <taxon>Magnoliopsida</taxon>
        <taxon>Liliopsida</taxon>
        <taxon>Araceae</taxon>
        <taxon>Aroideae</taxon>
        <taxon>Colocasieae</taxon>
        <taxon>Colocasia</taxon>
    </lineage>
</organism>
<evidence type="ECO:0000313" key="2">
    <source>
        <dbReference type="Proteomes" id="UP000652761"/>
    </source>
</evidence>
<reference evidence="1" key="1">
    <citation type="submission" date="2017-07" db="EMBL/GenBank/DDBJ databases">
        <title>Taro Niue Genome Assembly and Annotation.</title>
        <authorList>
            <person name="Atibalentja N."/>
            <person name="Keating K."/>
            <person name="Fields C.J."/>
        </authorList>
    </citation>
    <scope>NUCLEOTIDE SEQUENCE</scope>
    <source>
        <strain evidence="1">Niue_2</strain>
        <tissue evidence="1">Leaf</tissue>
    </source>
</reference>
<gene>
    <name evidence="1" type="ORF">Taro_036207</name>
</gene>
<accession>A0A843WH54</accession>